<keyword evidence="3" id="KW-1185">Reference proteome</keyword>
<sequence>MGEGERNAKQLIVSIKQQMFLVGNASKKVVEVILEIGELLLSQTQVIAGAAGSSRCHEWKETHVLSVLQQYNTQKKMVVKTNYVSEKNCCKVKIKAKKLSAIKSDLDDDMPALKQRHLGGMLSRYAQERVKRIEEMEGFKTATPGLPLYPRKSVTENEASARRTQAPEHSQF</sequence>
<proteinExistence type="predicted"/>
<comment type="caution">
    <text evidence="2">The sequence shown here is derived from an EMBL/GenBank/DDBJ whole genome shotgun (WGS) entry which is preliminary data.</text>
</comment>
<dbReference type="EMBL" id="JAULJE010000010">
    <property type="protein sequence ID" value="KAK1338229.1"/>
    <property type="molecule type" value="Genomic_DNA"/>
</dbReference>
<dbReference type="Proteomes" id="UP001177744">
    <property type="component" value="Unassembled WGS sequence"/>
</dbReference>
<evidence type="ECO:0000313" key="2">
    <source>
        <dbReference type="EMBL" id="KAK1338229.1"/>
    </source>
</evidence>
<evidence type="ECO:0000256" key="1">
    <source>
        <dbReference type="SAM" id="MobiDB-lite"/>
    </source>
</evidence>
<reference evidence="2" key="1">
    <citation type="submission" date="2023-06" db="EMBL/GenBank/DDBJ databases">
        <title>Reference genome for the Northern bat (Eptesicus nilssonii), a most northern bat species.</title>
        <authorList>
            <person name="Laine V.N."/>
            <person name="Pulliainen A.T."/>
            <person name="Lilley T.M."/>
        </authorList>
    </citation>
    <scope>NUCLEOTIDE SEQUENCE</scope>
    <source>
        <strain evidence="2">BLF_Eptnil</strain>
        <tissue evidence="2">Kidney</tissue>
    </source>
</reference>
<evidence type="ECO:0000313" key="3">
    <source>
        <dbReference type="Proteomes" id="UP001177744"/>
    </source>
</evidence>
<feature type="region of interest" description="Disordered" evidence="1">
    <location>
        <begin position="142"/>
        <end position="172"/>
    </location>
</feature>
<name>A0AA40HVN3_CNENI</name>
<dbReference type="AlphaFoldDB" id="A0AA40HVN3"/>
<accession>A0AA40HVN3</accession>
<organism evidence="2 3">
    <name type="scientific">Cnephaeus nilssonii</name>
    <name type="common">Northern bat</name>
    <name type="synonym">Eptesicus nilssonii</name>
    <dbReference type="NCBI Taxonomy" id="3371016"/>
    <lineage>
        <taxon>Eukaryota</taxon>
        <taxon>Metazoa</taxon>
        <taxon>Chordata</taxon>
        <taxon>Craniata</taxon>
        <taxon>Vertebrata</taxon>
        <taxon>Euteleostomi</taxon>
        <taxon>Mammalia</taxon>
        <taxon>Eutheria</taxon>
        <taxon>Laurasiatheria</taxon>
        <taxon>Chiroptera</taxon>
        <taxon>Yangochiroptera</taxon>
        <taxon>Vespertilionidae</taxon>
        <taxon>Cnephaeus</taxon>
    </lineage>
</organism>
<protein>
    <submittedName>
        <fullName evidence="2">Uncharacterized protein</fullName>
    </submittedName>
</protein>
<gene>
    <name evidence="2" type="ORF">QTO34_001343</name>
</gene>